<dbReference type="PANTHER" id="PTHR43407:SF1">
    <property type="entry name" value="LENGSIN"/>
    <property type="match status" value="1"/>
</dbReference>
<gene>
    <name evidence="6" type="ORF">FL857_05030</name>
</gene>
<dbReference type="SMART" id="SM01230">
    <property type="entry name" value="Gln-synt_C"/>
    <property type="match status" value="1"/>
</dbReference>
<proteinExistence type="inferred from homology"/>
<dbReference type="RefSeq" id="WP_144398026.1">
    <property type="nucleotide sequence ID" value="NZ_VJXW01000006.1"/>
</dbReference>
<dbReference type="EC" id="6.3.1.2" evidence="2"/>
<dbReference type="GO" id="GO:0016020">
    <property type="term" value="C:membrane"/>
    <property type="evidence" value="ECO:0007669"/>
    <property type="project" value="TreeGrafter"/>
</dbReference>
<evidence type="ECO:0000256" key="4">
    <source>
        <dbReference type="RuleBase" id="RU000384"/>
    </source>
</evidence>
<dbReference type="PROSITE" id="PS51987">
    <property type="entry name" value="GS_CATALYTIC"/>
    <property type="match status" value="1"/>
</dbReference>
<comment type="similarity">
    <text evidence="1 3 4">Belongs to the glutamine synthetase family.</text>
</comment>
<accession>A0A552V8N0</accession>
<reference evidence="6 7" key="1">
    <citation type="submission" date="2019-07" db="EMBL/GenBank/DDBJ databases">
        <title>Criibacterium bergeronii gen. nov., sp. nov. isolated from human clinical samples.</title>
        <authorList>
            <person name="Maheux A.F."/>
            <person name="Boudreau D.K."/>
            <person name="Berube E."/>
            <person name="Brodeur S."/>
            <person name="Bernard K.A."/>
            <person name="Abed J.Y."/>
            <person name="Ducrey E."/>
            <person name="Guay E.F."/>
            <person name="Raymond F."/>
            <person name="Corbeil J."/>
            <person name="Domingo M.-C."/>
            <person name="Roy P.H."/>
            <person name="Boissinot M."/>
            <person name="Tocheva E.I."/>
            <person name="Omar R.F."/>
        </authorList>
    </citation>
    <scope>NUCLEOTIDE SEQUENCE [LARGE SCALE GENOMIC DNA]</scope>
    <source>
        <strain evidence="6 7">CCRI-24246</strain>
    </source>
</reference>
<dbReference type="Pfam" id="PF00120">
    <property type="entry name" value="Gln-synt_C"/>
    <property type="match status" value="1"/>
</dbReference>
<dbReference type="InterPro" id="IPR036651">
    <property type="entry name" value="Gln_synt_N_sf"/>
</dbReference>
<feature type="domain" description="GS catalytic" evidence="5">
    <location>
        <begin position="137"/>
        <end position="560"/>
    </location>
</feature>
<evidence type="ECO:0000256" key="2">
    <source>
        <dbReference type="ARBA" id="ARBA00012937"/>
    </source>
</evidence>
<dbReference type="InterPro" id="IPR008146">
    <property type="entry name" value="Gln_synth_cat_dom"/>
</dbReference>
<dbReference type="GO" id="GO:0004356">
    <property type="term" value="F:glutamine synthetase activity"/>
    <property type="evidence" value="ECO:0007669"/>
    <property type="project" value="UniProtKB-EC"/>
</dbReference>
<dbReference type="GO" id="GO:0005737">
    <property type="term" value="C:cytoplasm"/>
    <property type="evidence" value="ECO:0007669"/>
    <property type="project" value="TreeGrafter"/>
</dbReference>
<dbReference type="Gene3D" id="3.30.590.10">
    <property type="entry name" value="Glutamine synthetase/guanido kinase, catalytic domain"/>
    <property type="match status" value="1"/>
</dbReference>
<organism evidence="6 7">
    <name type="scientific">Criibacterium bergeronii</name>
    <dbReference type="NCBI Taxonomy" id="1871336"/>
    <lineage>
        <taxon>Bacteria</taxon>
        <taxon>Bacillati</taxon>
        <taxon>Bacillota</taxon>
        <taxon>Clostridia</taxon>
        <taxon>Peptostreptococcales</taxon>
        <taxon>Filifactoraceae</taxon>
        <taxon>Criibacterium</taxon>
    </lineage>
</organism>
<evidence type="ECO:0000256" key="3">
    <source>
        <dbReference type="PROSITE-ProRule" id="PRU01331"/>
    </source>
</evidence>
<dbReference type="GO" id="GO:0019740">
    <property type="term" value="P:nitrogen utilization"/>
    <property type="evidence" value="ECO:0007669"/>
    <property type="project" value="TreeGrafter"/>
</dbReference>
<comment type="caution">
    <text evidence="6">The sequence shown here is derived from an EMBL/GenBank/DDBJ whole genome shotgun (WGS) entry which is preliminary data.</text>
</comment>
<dbReference type="OrthoDB" id="9807095at2"/>
<dbReference type="AlphaFoldDB" id="A0A552V8N0"/>
<dbReference type="InterPro" id="IPR014746">
    <property type="entry name" value="Gln_synth/guanido_kin_cat_dom"/>
</dbReference>
<dbReference type="EMBL" id="VJXW01000006">
    <property type="protein sequence ID" value="TRW26811.1"/>
    <property type="molecule type" value="Genomic_DNA"/>
</dbReference>
<evidence type="ECO:0000259" key="5">
    <source>
        <dbReference type="PROSITE" id="PS51987"/>
    </source>
</evidence>
<dbReference type="PANTHER" id="PTHR43407">
    <property type="entry name" value="GLUTAMINE SYNTHETASE"/>
    <property type="match status" value="1"/>
</dbReference>
<dbReference type="Proteomes" id="UP000319424">
    <property type="component" value="Unassembled WGS sequence"/>
</dbReference>
<dbReference type="SUPFAM" id="SSF54368">
    <property type="entry name" value="Glutamine synthetase, N-terminal domain"/>
    <property type="match status" value="1"/>
</dbReference>
<evidence type="ECO:0000256" key="1">
    <source>
        <dbReference type="ARBA" id="ARBA00009897"/>
    </source>
</evidence>
<dbReference type="GO" id="GO:0006542">
    <property type="term" value="P:glutamine biosynthetic process"/>
    <property type="evidence" value="ECO:0007669"/>
    <property type="project" value="InterPro"/>
</dbReference>
<dbReference type="SUPFAM" id="SSF55931">
    <property type="entry name" value="Glutamine synthetase/guanido kinase"/>
    <property type="match status" value="1"/>
</dbReference>
<sequence length="638" mass="73042">MEIVNVLKNDGLLFTLKKGTHDINELKEIFEKHSQIKFVSLVGYDLRGNATDEKIPVKAVLDDIENFFASGVQTDGSSVELIGIASLNNAKVTIIPDMDCDWFVDYNFNLLADDSGKPVGTLRIPAFLVHNDEVVCSRGVLKRAIDNLQNNIFDKIKNNKELKEEIGIDSEIKEINITAATELEFYVKTPQENYTIKELSTSQILKEQYWKRTEGIVRSAMETCLLLMGRYGFEPEMGHKEVGGVKPMLNHDGDRTHIMEQLEIDWKYSDPMQTADNLYVVKDLVLDVFNRFGLEVTFDSKPVDKVAGSGEHTHIGVSAKLENGKRINLFNHVQKDKYYMSSLGFASLAGILNHYEIINPFVASTTDAFNRLKPGFEAPVCIVTSLGKSPSIPSRNRSILIGLLKDEKNPMQTRFELRATCPNSNLYLVLSSVYQCMVDGINFYVGNYDVEFIQNELSKKPDEDAKYLRKERAYRSEENVFEEYTQEERNKIFSIPPNTAYENMMAFEKYSEKLTILTQNGVFTDKIINSYKIASIEYWAKELVGRIVVKNRENLRNMTILHTAQEDIADLDVVNWKKIQNLKTKLMKDTVDKKSLFTQIDDAIEQKNYEMASNLQIEMVNLFSEVRDLYSNYQRNIF</sequence>
<name>A0A552V8N0_9FIRM</name>
<dbReference type="Gene3D" id="3.10.20.70">
    <property type="entry name" value="Glutamine synthetase, N-terminal domain"/>
    <property type="match status" value="1"/>
</dbReference>
<evidence type="ECO:0000313" key="7">
    <source>
        <dbReference type="Proteomes" id="UP000319424"/>
    </source>
</evidence>
<protein>
    <recommendedName>
        <fullName evidence="2">glutamine synthetase</fullName>
        <ecNumber evidence="2">6.3.1.2</ecNumber>
    </recommendedName>
</protein>
<evidence type="ECO:0000313" key="6">
    <source>
        <dbReference type="EMBL" id="TRW26811.1"/>
    </source>
</evidence>